<comment type="caution">
    <text evidence="5">The sequence shown here is derived from an EMBL/GenBank/DDBJ whole genome shotgun (WGS) entry which is preliminary data.</text>
</comment>
<dbReference type="InterPro" id="IPR036388">
    <property type="entry name" value="WH-like_DNA-bd_sf"/>
</dbReference>
<evidence type="ECO:0000259" key="4">
    <source>
        <dbReference type="SMART" id="SM00345"/>
    </source>
</evidence>
<keyword evidence="1" id="KW-0805">Transcription regulation</keyword>
<dbReference type="Gene3D" id="1.10.10.10">
    <property type="entry name" value="Winged helix-like DNA-binding domain superfamily/Winged helix DNA-binding domain"/>
    <property type="match status" value="1"/>
</dbReference>
<evidence type="ECO:0000313" key="5">
    <source>
        <dbReference type="EMBL" id="MFC4312532.1"/>
    </source>
</evidence>
<dbReference type="SUPFAM" id="SSF48008">
    <property type="entry name" value="GntR ligand-binding domain-like"/>
    <property type="match status" value="1"/>
</dbReference>
<organism evidence="5 6">
    <name type="scientific">Steroidobacter flavus</name>
    <dbReference type="NCBI Taxonomy" id="1842136"/>
    <lineage>
        <taxon>Bacteria</taxon>
        <taxon>Pseudomonadati</taxon>
        <taxon>Pseudomonadota</taxon>
        <taxon>Gammaproteobacteria</taxon>
        <taxon>Steroidobacterales</taxon>
        <taxon>Steroidobacteraceae</taxon>
        <taxon>Steroidobacter</taxon>
    </lineage>
</organism>
<keyword evidence="3" id="KW-0804">Transcription</keyword>
<gene>
    <name evidence="5" type="ORF">ACFPN2_25840</name>
</gene>
<keyword evidence="6" id="KW-1185">Reference proteome</keyword>
<evidence type="ECO:0000256" key="1">
    <source>
        <dbReference type="ARBA" id="ARBA00023015"/>
    </source>
</evidence>
<keyword evidence="2" id="KW-0238">DNA-binding</keyword>
<name>A0ABV8SYH2_9GAMM</name>
<dbReference type="InterPro" id="IPR036390">
    <property type="entry name" value="WH_DNA-bd_sf"/>
</dbReference>
<dbReference type="EMBL" id="JBHSDU010000014">
    <property type="protein sequence ID" value="MFC4312532.1"/>
    <property type="molecule type" value="Genomic_DNA"/>
</dbReference>
<evidence type="ECO:0000313" key="6">
    <source>
        <dbReference type="Proteomes" id="UP001595904"/>
    </source>
</evidence>
<evidence type="ECO:0000256" key="3">
    <source>
        <dbReference type="ARBA" id="ARBA00023163"/>
    </source>
</evidence>
<dbReference type="InterPro" id="IPR000524">
    <property type="entry name" value="Tscrpt_reg_HTH_GntR"/>
</dbReference>
<dbReference type="InterPro" id="IPR008920">
    <property type="entry name" value="TF_FadR/GntR_C"/>
</dbReference>
<proteinExistence type="predicted"/>
<protein>
    <submittedName>
        <fullName evidence="5">FadR/GntR family transcriptional regulator</fullName>
    </submittedName>
</protein>
<accession>A0ABV8SYH2</accession>
<feature type="domain" description="HTH gntR-type" evidence="4">
    <location>
        <begin position="20"/>
        <end position="79"/>
    </location>
</feature>
<evidence type="ECO:0000256" key="2">
    <source>
        <dbReference type="ARBA" id="ARBA00023125"/>
    </source>
</evidence>
<dbReference type="SMART" id="SM00345">
    <property type="entry name" value="HTH_GNTR"/>
    <property type="match status" value="1"/>
</dbReference>
<dbReference type="RefSeq" id="WP_380602007.1">
    <property type="nucleotide sequence ID" value="NZ_JBHSDU010000014.1"/>
</dbReference>
<dbReference type="Proteomes" id="UP001595904">
    <property type="component" value="Unassembled WGS sequence"/>
</dbReference>
<reference evidence="6" key="1">
    <citation type="journal article" date="2019" name="Int. J. Syst. Evol. Microbiol.">
        <title>The Global Catalogue of Microorganisms (GCM) 10K type strain sequencing project: providing services to taxonomists for standard genome sequencing and annotation.</title>
        <authorList>
            <consortium name="The Broad Institute Genomics Platform"/>
            <consortium name="The Broad Institute Genome Sequencing Center for Infectious Disease"/>
            <person name="Wu L."/>
            <person name="Ma J."/>
        </authorList>
    </citation>
    <scope>NUCLEOTIDE SEQUENCE [LARGE SCALE GENOMIC DNA]</scope>
    <source>
        <strain evidence="6">CGMCC 1.10759</strain>
    </source>
</reference>
<sequence length="244" mass="27735">MEEASNSAPKVERRQLVKNTAARLRDLVLSREVGTNLGSLKDVAQMLGVGIVTLQQAARILEHEGLLSVRRGPGGGYYGTRPDEAALERGFAAYLRVHGFSYRESQRLLALLDCELMPAAARCRDESLLKVMRELRDSVDRCDTPELRVQLETELRRTLFKMVSQPLIEFVVRVTGRLYTHPRAVMLFGGEEGVAAWKLGRARIFDAILRHDEELARFEAERYRKEVLARLDHYQDEEPAADKE</sequence>
<dbReference type="SUPFAM" id="SSF46785">
    <property type="entry name" value="Winged helix' DNA-binding domain"/>
    <property type="match status" value="1"/>
</dbReference>